<keyword evidence="2" id="KW-1185">Reference proteome</keyword>
<protein>
    <recommendedName>
        <fullName evidence="3">Haloacid dehalogenase-like hydrolase</fullName>
    </recommendedName>
</protein>
<dbReference type="RefSeq" id="WP_092463293.1">
    <property type="nucleotide sequence ID" value="NZ_BJEE01000003.1"/>
</dbReference>
<dbReference type="GO" id="GO:0016791">
    <property type="term" value="F:phosphatase activity"/>
    <property type="evidence" value="ECO:0007669"/>
    <property type="project" value="TreeGrafter"/>
</dbReference>
<dbReference type="STRING" id="1505725.GA0061074_11119"/>
<evidence type="ECO:0000313" key="2">
    <source>
        <dbReference type="Proteomes" id="UP000199268"/>
    </source>
</evidence>
<dbReference type="SUPFAM" id="SSF56784">
    <property type="entry name" value="HAD-like"/>
    <property type="match status" value="1"/>
</dbReference>
<dbReference type="InterPro" id="IPR023214">
    <property type="entry name" value="HAD_sf"/>
</dbReference>
<evidence type="ECO:0000313" key="1">
    <source>
        <dbReference type="EMBL" id="SCC05967.1"/>
    </source>
</evidence>
<dbReference type="GO" id="GO:0005829">
    <property type="term" value="C:cytosol"/>
    <property type="evidence" value="ECO:0007669"/>
    <property type="project" value="TreeGrafter"/>
</dbReference>
<evidence type="ECO:0008006" key="3">
    <source>
        <dbReference type="Google" id="ProtNLM"/>
    </source>
</evidence>
<gene>
    <name evidence="1" type="ORF">GA0061074_11119</name>
</gene>
<dbReference type="AlphaFoldDB" id="A0A1C4BGH7"/>
<organism evidence="1 2">
    <name type="scientific">Weissella bombi</name>
    <dbReference type="NCBI Taxonomy" id="1505725"/>
    <lineage>
        <taxon>Bacteria</taxon>
        <taxon>Bacillati</taxon>
        <taxon>Bacillota</taxon>
        <taxon>Bacilli</taxon>
        <taxon>Lactobacillales</taxon>
        <taxon>Lactobacillaceae</taxon>
        <taxon>Weissella</taxon>
    </lineage>
</organism>
<sequence length="269" mass="29515">MTRLFVSDLDQTFLDGQRHFNGPRFAAVLDKLEANGDQFAIATGRDEKWVRNKFGELASRVHLVTGNGATWRVNGSDTLHVRNVDADVLPKLESLLLQPEFDAVRVIAFSANNMYRLAGLAGNGDDENSDVRQTYPNIISVDHLSDIDEPLTSVTGAFSKAHAEEVIDAVDNNHLPLHVTTSGYGTVDILAAGVNKATSLTKLIDQIAIKPEDLVVFGDGMNDLEMMQLAGQTYIMPNSDKRLFGRGYNVVEHDNEHDGVLAEIEKILA</sequence>
<dbReference type="PANTHER" id="PTHR10000:SF53">
    <property type="entry name" value="5-AMINO-6-(5-PHOSPHO-D-RIBITYLAMINO)URACIL PHOSPHATASE YBJI-RELATED"/>
    <property type="match status" value="1"/>
</dbReference>
<dbReference type="GO" id="GO:0000287">
    <property type="term" value="F:magnesium ion binding"/>
    <property type="evidence" value="ECO:0007669"/>
    <property type="project" value="TreeGrafter"/>
</dbReference>
<dbReference type="EMBL" id="FMAO01000011">
    <property type="protein sequence ID" value="SCC05967.1"/>
    <property type="molecule type" value="Genomic_DNA"/>
</dbReference>
<dbReference type="Proteomes" id="UP000199268">
    <property type="component" value="Unassembled WGS sequence"/>
</dbReference>
<proteinExistence type="predicted"/>
<dbReference type="OrthoDB" id="9814970at2"/>
<reference evidence="2" key="1">
    <citation type="submission" date="2016-08" db="EMBL/GenBank/DDBJ databases">
        <authorList>
            <person name="Varghese N."/>
            <person name="Submissions Spin"/>
        </authorList>
    </citation>
    <scope>NUCLEOTIDE SEQUENCE [LARGE SCALE GENOMIC DNA]</scope>
    <source>
        <strain evidence="2">R-53094</strain>
    </source>
</reference>
<dbReference type="PANTHER" id="PTHR10000">
    <property type="entry name" value="PHOSPHOSERINE PHOSPHATASE"/>
    <property type="match status" value="1"/>
</dbReference>
<dbReference type="Gene3D" id="3.40.50.1000">
    <property type="entry name" value="HAD superfamily/HAD-like"/>
    <property type="match status" value="1"/>
</dbReference>
<dbReference type="Gene3D" id="3.30.1240.10">
    <property type="match status" value="1"/>
</dbReference>
<accession>A0A1C4BGH7</accession>
<dbReference type="Pfam" id="PF08282">
    <property type="entry name" value="Hydrolase_3"/>
    <property type="match status" value="1"/>
</dbReference>
<name>A0A1C4BGH7_9LACO</name>
<dbReference type="InterPro" id="IPR036412">
    <property type="entry name" value="HAD-like_sf"/>
</dbReference>